<accession>A0A5J5EQI6</accession>
<evidence type="ECO:0000313" key="2">
    <source>
        <dbReference type="Proteomes" id="UP000326924"/>
    </source>
</evidence>
<organism evidence="1 2">
    <name type="scientific">Sphaerosporella brunnea</name>
    <dbReference type="NCBI Taxonomy" id="1250544"/>
    <lineage>
        <taxon>Eukaryota</taxon>
        <taxon>Fungi</taxon>
        <taxon>Dikarya</taxon>
        <taxon>Ascomycota</taxon>
        <taxon>Pezizomycotina</taxon>
        <taxon>Pezizomycetes</taxon>
        <taxon>Pezizales</taxon>
        <taxon>Pyronemataceae</taxon>
        <taxon>Sphaerosporella</taxon>
    </lineage>
</organism>
<keyword evidence="2" id="KW-1185">Reference proteome</keyword>
<dbReference type="EMBL" id="VXIS01000152">
    <property type="protein sequence ID" value="KAA8900585.1"/>
    <property type="molecule type" value="Genomic_DNA"/>
</dbReference>
<comment type="caution">
    <text evidence="1">The sequence shown here is derived from an EMBL/GenBank/DDBJ whole genome shotgun (WGS) entry which is preliminary data.</text>
</comment>
<gene>
    <name evidence="1" type="ORF">FN846DRAFT_958700</name>
</gene>
<name>A0A5J5EQI6_9PEZI</name>
<dbReference type="OrthoDB" id="5405126at2759"/>
<evidence type="ECO:0000313" key="1">
    <source>
        <dbReference type="EMBL" id="KAA8900585.1"/>
    </source>
</evidence>
<proteinExistence type="predicted"/>
<protein>
    <submittedName>
        <fullName evidence="1">Uncharacterized protein</fullName>
    </submittedName>
</protein>
<dbReference type="AlphaFoldDB" id="A0A5J5EQI6"/>
<sequence>MPGSPPIVLKPKTRDVPIPVSLFGDAMRLMKEPSDLDAIPGLVLGFAQANRRIREEQAAKMARLINLHGRFDLIMAIARGAGENGFKFNRETAREFMRGVRIQNLLPDRENALKSLKHAEQLLNCLGEPTMKVDPDARLKRDPVVVGTVLAMFASACARFHEGKDYGKKGGLPDGTDGYTRHYTQRLKNVWEFVEWEQNLVQGDRASLYRAKYAVLDYIPVLEGLFTAREILQGSDLSPWIEAESAKLNNAIAGWRKFIAEK</sequence>
<dbReference type="InParanoid" id="A0A5J5EQI6"/>
<dbReference type="Proteomes" id="UP000326924">
    <property type="component" value="Unassembled WGS sequence"/>
</dbReference>
<reference evidence="1 2" key="1">
    <citation type="submission" date="2019-09" db="EMBL/GenBank/DDBJ databases">
        <title>Draft genome of the ectomycorrhizal ascomycete Sphaerosporella brunnea.</title>
        <authorList>
            <consortium name="DOE Joint Genome Institute"/>
            <person name="Benucci G.M."/>
            <person name="Marozzi G."/>
            <person name="Antonielli L."/>
            <person name="Sanchez S."/>
            <person name="Marco P."/>
            <person name="Wang X."/>
            <person name="Falini L.B."/>
            <person name="Barry K."/>
            <person name="Haridas S."/>
            <person name="Lipzen A."/>
            <person name="Labutti K."/>
            <person name="Grigoriev I.V."/>
            <person name="Murat C."/>
            <person name="Martin F."/>
            <person name="Albertini E."/>
            <person name="Donnini D."/>
            <person name="Bonito G."/>
        </authorList>
    </citation>
    <scope>NUCLEOTIDE SEQUENCE [LARGE SCALE GENOMIC DNA]</scope>
    <source>
        <strain evidence="1 2">Sb_GMNB300</strain>
    </source>
</reference>